<name>A0ABQ6MZJ7_9STRA</name>
<evidence type="ECO:0000313" key="2">
    <source>
        <dbReference type="Proteomes" id="UP001165060"/>
    </source>
</evidence>
<gene>
    <name evidence="1" type="ORF">TeGR_g14302</name>
</gene>
<protein>
    <submittedName>
        <fullName evidence="1">Uncharacterized protein</fullName>
    </submittedName>
</protein>
<reference evidence="1 2" key="1">
    <citation type="journal article" date="2023" name="Commun. Biol.">
        <title>Genome analysis of Parmales, the sister group of diatoms, reveals the evolutionary specialization of diatoms from phago-mixotrophs to photoautotrophs.</title>
        <authorList>
            <person name="Ban H."/>
            <person name="Sato S."/>
            <person name="Yoshikawa S."/>
            <person name="Yamada K."/>
            <person name="Nakamura Y."/>
            <person name="Ichinomiya M."/>
            <person name="Sato N."/>
            <person name="Blanc-Mathieu R."/>
            <person name="Endo H."/>
            <person name="Kuwata A."/>
            <person name="Ogata H."/>
        </authorList>
    </citation>
    <scope>NUCLEOTIDE SEQUENCE [LARGE SCALE GENOMIC DNA]</scope>
</reference>
<dbReference type="EMBL" id="BRYB01004794">
    <property type="protein sequence ID" value="GMI36969.1"/>
    <property type="molecule type" value="Genomic_DNA"/>
</dbReference>
<accession>A0ABQ6MZJ7</accession>
<organism evidence="1 2">
    <name type="scientific">Tetraparma gracilis</name>
    <dbReference type="NCBI Taxonomy" id="2962635"/>
    <lineage>
        <taxon>Eukaryota</taxon>
        <taxon>Sar</taxon>
        <taxon>Stramenopiles</taxon>
        <taxon>Ochrophyta</taxon>
        <taxon>Bolidophyceae</taxon>
        <taxon>Parmales</taxon>
        <taxon>Triparmaceae</taxon>
        <taxon>Tetraparma</taxon>
    </lineage>
</organism>
<keyword evidence="2" id="KW-1185">Reference proteome</keyword>
<dbReference type="Proteomes" id="UP001165060">
    <property type="component" value="Unassembled WGS sequence"/>
</dbReference>
<sequence length="66" mass="6840">GIECSRVFGSTAAGAEAGYGAVRRSAAMKDAGRFVGLLLDQGNQQGMTGARVEGWVRGLEGDGFFE</sequence>
<feature type="non-terminal residue" evidence="1">
    <location>
        <position position="1"/>
    </location>
</feature>
<proteinExistence type="predicted"/>
<comment type="caution">
    <text evidence="1">The sequence shown here is derived from an EMBL/GenBank/DDBJ whole genome shotgun (WGS) entry which is preliminary data.</text>
</comment>
<evidence type="ECO:0000313" key="1">
    <source>
        <dbReference type="EMBL" id="GMI36969.1"/>
    </source>
</evidence>